<evidence type="ECO:0000256" key="1">
    <source>
        <dbReference type="ARBA" id="ARBA00006153"/>
    </source>
</evidence>
<name>A0A1M6PVE4_PARC5</name>
<feature type="binding site" evidence="5">
    <location>
        <position position="104"/>
    </location>
    <ligand>
        <name>Mn(2+)</name>
        <dbReference type="ChEBI" id="CHEBI:29035"/>
        <label>2</label>
    </ligand>
</feature>
<evidence type="ECO:0000256" key="5">
    <source>
        <dbReference type="PIRSR" id="PIRSR005962-1"/>
    </source>
</evidence>
<dbReference type="PIRSF" id="PIRSF005962">
    <property type="entry name" value="Pept_M20D_amidohydro"/>
    <property type="match status" value="1"/>
</dbReference>
<dbReference type="OrthoDB" id="9776731at2"/>
<dbReference type="Gene3D" id="3.30.70.360">
    <property type="match status" value="1"/>
</dbReference>
<feature type="binding site" evidence="5">
    <location>
        <position position="364"/>
    </location>
    <ligand>
        <name>Mn(2+)</name>
        <dbReference type="ChEBI" id="CHEBI:29035"/>
        <label>2</label>
    </ligand>
</feature>
<dbReference type="GO" id="GO:0046872">
    <property type="term" value="F:metal ion binding"/>
    <property type="evidence" value="ECO:0007669"/>
    <property type="project" value="UniProtKB-KW"/>
</dbReference>
<dbReference type="Gene3D" id="3.40.630.10">
    <property type="entry name" value="Zn peptidases"/>
    <property type="match status" value="1"/>
</dbReference>
<accession>A0A1M6PVE4</accession>
<keyword evidence="5" id="KW-0464">Manganese</keyword>
<evidence type="ECO:0000256" key="2">
    <source>
        <dbReference type="ARBA" id="ARBA00022723"/>
    </source>
</evidence>
<evidence type="ECO:0000259" key="6">
    <source>
        <dbReference type="Pfam" id="PF07687"/>
    </source>
</evidence>
<dbReference type="RefSeq" id="WP_073150051.1">
    <property type="nucleotide sequence ID" value="NZ_FRAG01000027.1"/>
</dbReference>
<protein>
    <submittedName>
        <fullName evidence="7">Amidohydrolase</fullName>
    </submittedName>
</protein>
<dbReference type="STRING" id="1121301.SAMN02745912_02313"/>
<dbReference type="InterPro" id="IPR036264">
    <property type="entry name" value="Bact_exopeptidase_dim_dom"/>
</dbReference>
<comment type="similarity">
    <text evidence="1">Belongs to the peptidase M20 family.</text>
</comment>
<organism evidence="7 8">
    <name type="scientific">Paramaledivibacter caminithermalis (strain DSM 15212 / CIP 107654 / DViRD3)</name>
    <name type="common">Clostridium caminithermale</name>
    <dbReference type="NCBI Taxonomy" id="1121301"/>
    <lineage>
        <taxon>Bacteria</taxon>
        <taxon>Bacillati</taxon>
        <taxon>Bacillota</taxon>
        <taxon>Clostridia</taxon>
        <taxon>Peptostreptococcales</taxon>
        <taxon>Caminicellaceae</taxon>
        <taxon>Paramaledivibacter</taxon>
    </lineage>
</organism>
<dbReference type="SUPFAM" id="SSF53187">
    <property type="entry name" value="Zn-dependent exopeptidases"/>
    <property type="match status" value="1"/>
</dbReference>
<dbReference type="EMBL" id="FRAG01000027">
    <property type="protein sequence ID" value="SHK11963.1"/>
    <property type="molecule type" value="Genomic_DNA"/>
</dbReference>
<dbReference type="Pfam" id="PF07687">
    <property type="entry name" value="M20_dimer"/>
    <property type="match status" value="1"/>
</dbReference>
<feature type="domain" description="Peptidase M20 dimerisation" evidence="6">
    <location>
        <begin position="186"/>
        <end position="281"/>
    </location>
</feature>
<evidence type="ECO:0000256" key="4">
    <source>
        <dbReference type="ARBA" id="ARBA00052737"/>
    </source>
</evidence>
<sequence length="392" mass="42684">MSNVLSLAEGIKEWLIEVRRDFHMYPEFGMEEHRTSEMIAKYLDEMEIEYKKGIANTGVVGIIRGKDKGKTVALRADMDALPIEEKNQVSYKSKIEGKMHACGHDAHMAIVLGAAKLLNNMKDNLKGNIKLFFQPAEETVGGAKPMIEEGVMDNPKVDAVFGLHVAPEIPAGKIGIKYGKMNASSDSIKIIINGESTHGAYPHSGVDAIVIAGHVITALQTIVSRNIDPRNSVVVTLGVINGGTRGNIIADKVEMIGTVRTLDPQTRKKVLSRIKETVQKVSESLGGSGEIIVEEGYVSLINNDDMVDIVRTNALELLGRDNIKVLQEASLGVEDFAYFLQKSPGAFFRLGCGNVEKGIVHDGHHCLFDVDEDCLSIGVAIQVQNVLSILNK</sequence>
<evidence type="ECO:0000313" key="7">
    <source>
        <dbReference type="EMBL" id="SHK11963.1"/>
    </source>
</evidence>
<proteinExistence type="inferred from homology"/>
<dbReference type="PANTHER" id="PTHR11014">
    <property type="entry name" value="PEPTIDASE M20 FAMILY MEMBER"/>
    <property type="match status" value="1"/>
</dbReference>
<reference evidence="7 8" key="1">
    <citation type="submission" date="2016-11" db="EMBL/GenBank/DDBJ databases">
        <authorList>
            <person name="Jaros S."/>
            <person name="Januszkiewicz K."/>
            <person name="Wedrychowicz H."/>
        </authorList>
    </citation>
    <scope>NUCLEOTIDE SEQUENCE [LARGE SCALE GENOMIC DNA]</scope>
    <source>
        <strain evidence="7 8">DSM 15212</strain>
    </source>
</reference>
<evidence type="ECO:0000256" key="3">
    <source>
        <dbReference type="ARBA" id="ARBA00022801"/>
    </source>
</evidence>
<dbReference type="Proteomes" id="UP000184465">
    <property type="component" value="Unassembled WGS sequence"/>
</dbReference>
<keyword evidence="8" id="KW-1185">Reference proteome</keyword>
<comment type="catalytic activity">
    <reaction evidence="4">
        <text>N-acetyl-L-cysteine + H2O = L-cysteine + acetate</text>
        <dbReference type="Rhea" id="RHEA:75515"/>
        <dbReference type="ChEBI" id="CHEBI:15377"/>
        <dbReference type="ChEBI" id="CHEBI:30089"/>
        <dbReference type="ChEBI" id="CHEBI:35235"/>
        <dbReference type="ChEBI" id="CHEBI:78236"/>
    </reaction>
    <physiologicalReaction direction="left-to-right" evidence="4">
        <dbReference type="Rhea" id="RHEA:75516"/>
    </physiologicalReaction>
</comment>
<evidence type="ECO:0000313" key="8">
    <source>
        <dbReference type="Proteomes" id="UP000184465"/>
    </source>
</evidence>
<dbReference type="GO" id="GO:0050118">
    <property type="term" value="F:N-acetyldiaminopimelate deacetylase activity"/>
    <property type="evidence" value="ECO:0007669"/>
    <property type="project" value="UniProtKB-ARBA"/>
</dbReference>
<keyword evidence="3 7" id="KW-0378">Hydrolase</keyword>
<feature type="binding site" evidence="5">
    <location>
        <position position="102"/>
    </location>
    <ligand>
        <name>Mn(2+)</name>
        <dbReference type="ChEBI" id="CHEBI:29035"/>
        <label>2</label>
    </ligand>
</feature>
<feature type="binding site" evidence="5">
    <location>
        <position position="138"/>
    </location>
    <ligand>
        <name>Mn(2+)</name>
        <dbReference type="ChEBI" id="CHEBI:29035"/>
        <label>2</label>
    </ligand>
</feature>
<dbReference type="NCBIfam" id="TIGR01891">
    <property type="entry name" value="amidohydrolases"/>
    <property type="match status" value="1"/>
</dbReference>
<gene>
    <name evidence="7" type="ORF">SAMN02745912_02313</name>
</gene>
<dbReference type="InterPro" id="IPR017439">
    <property type="entry name" value="Amidohydrolase"/>
</dbReference>
<dbReference type="FunFam" id="3.30.70.360:FF:000001">
    <property type="entry name" value="N-acetyldiaminopimelate deacetylase"/>
    <property type="match status" value="1"/>
</dbReference>
<feature type="binding site" evidence="5">
    <location>
        <position position="164"/>
    </location>
    <ligand>
        <name>Mn(2+)</name>
        <dbReference type="ChEBI" id="CHEBI:29035"/>
        <label>2</label>
    </ligand>
</feature>
<comment type="cofactor">
    <cofactor evidence="5">
        <name>Mn(2+)</name>
        <dbReference type="ChEBI" id="CHEBI:29035"/>
    </cofactor>
    <text evidence="5">The Mn(2+) ion enhances activity.</text>
</comment>
<dbReference type="InterPro" id="IPR002933">
    <property type="entry name" value="Peptidase_M20"/>
</dbReference>
<dbReference type="InterPro" id="IPR011650">
    <property type="entry name" value="Peptidase_M20_dimer"/>
</dbReference>
<keyword evidence="2 5" id="KW-0479">Metal-binding</keyword>
<dbReference type="FunFam" id="3.40.630.10:FF:000006">
    <property type="entry name" value="N-acetyldiaminopimelate deacetylase"/>
    <property type="match status" value="1"/>
</dbReference>
<dbReference type="GO" id="GO:0019877">
    <property type="term" value="P:diaminopimelate biosynthetic process"/>
    <property type="evidence" value="ECO:0007669"/>
    <property type="project" value="UniProtKB-ARBA"/>
</dbReference>
<dbReference type="Pfam" id="PF01546">
    <property type="entry name" value="Peptidase_M20"/>
    <property type="match status" value="1"/>
</dbReference>
<dbReference type="PANTHER" id="PTHR11014:SF63">
    <property type="entry name" value="METALLOPEPTIDASE, PUTATIVE (AFU_ORTHOLOGUE AFUA_6G09600)-RELATED"/>
    <property type="match status" value="1"/>
</dbReference>
<dbReference type="CDD" id="cd03886">
    <property type="entry name" value="M20_Acy1"/>
    <property type="match status" value="1"/>
</dbReference>
<dbReference type="SUPFAM" id="SSF55031">
    <property type="entry name" value="Bacterial exopeptidase dimerisation domain"/>
    <property type="match status" value="1"/>
</dbReference>
<dbReference type="AlphaFoldDB" id="A0A1M6PVE4"/>